<keyword evidence="3" id="KW-0808">Transferase</keyword>
<dbReference type="InterPro" id="IPR016477">
    <property type="entry name" value="Fructo-/Ketosamine-3-kinase"/>
</dbReference>
<sequence>MSGPESKSSCHLVRYHIMDNIFLPHLQKIEPHAQFIFSFPIIESSLGRKYYAKVGSLSEREQFVGEAESLRAIYNAAPGLAPQVFAAVGPDHPATTSERPYFLSEYRNITSLTSNHKAGEELGMRLATELHAYKSTMGFGFHVPTFCGVTRQDNGWYQTWEECYSAMIGSLLAKLRDKGSFSELCTKGEQVRSKVIPFLLRPLVIQPVLLHGDLWSGNAGIDSLSGQPVIFDPSSYFGHNEADLAIARIFGGFPHRFFEKYHEHLPKTEPVDQYELRADLYELYHYLNHTVLFGSSYAGSALRKMTILLGACP</sequence>
<dbReference type="InterPro" id="IPR011009">
    <property type="entry name" value="Kinase-like_dom_sf"/>
</dbReference>
<dbReference type="PANTHER" id="PTHR12149">
    <property type="entry name" value="FRUCTOSAMINE 3 KINASE-RELATED PROTEIN"/>
    <property type="match status" value="1"/>
</dbReference>
<dbReference type="EC" id="2.7.1.172" evidence="1"/>
<evidence type="ECO:0000256" key="2">
    <source>
        <dbReference type="ARBA" id="ARBA00048655"/>
    </source>
</evidence>
<evidence type="ECO:0000256" key="1">
    <source>
        <dbReference type="ARBA" id="ARBA00011961"/>
    </source>
</evidence>
<evidence type="ECO:0000313" key="4">
    <source>
        <dbReference type="EMBL" id="KAG1793823.1"/>
    </source>
</evidence>
<dbReference type="GO" id="GO:0016301">
    <property type="term" value="F:kinase activity"/>
    <property type="evidence" value="ECO:0007669"/>
    <property type="project" value="UniProtKB-UniRule"/>
</dbReference>
<comment type="similarity">
    <text evidence="3">Belongs to the fructosamine kinase family.</text>
</comment>
<keyword evidence="3" id="KW-0418">Kinase</keyword>
<dbReference type="GeneID" id="64596729"/>
<comment type="caution">
    <text evidence="4">The sequence shown here is derived from an EMBL/GenBank/DDBJ whole genome shotgun (WGS) entry which is preliminary data.</text>
</comment>
<dbReference type="OrthoDB" id="5772781at2759"/>
<dbReference type="Gene3D" id="3.90.1200.10">
    <property type="match status" value="1"/>
</dbReference>
<dbReference type="AlphaFoldDB" id="A0A9P7AQ28"/>
<dbReference type="Proteomes" id="UP000719766">
    <property type="component" value="Unassembled WGS sequence"/>
</dbReference>
<gene>
    <name evidence="4" type="ORF">HD556DRAFT_1371728</name>
</gene>
<keyword evidence="5" id="KW-1185">Reference proteome</keyword>
<evidence type="ECO:0000256" key="3">
    <source>
        <dbReference type="PIRNR" id="PIRNR006221"/>
    </source>
</evidence>
<evidence type="ECO:0000313" key="5">
    <source>
        <dbReference type="Proteomes" id="UP000719766"/>
    </source>
</evidence>
<dbReference type="RefSeq" id="XP_041160128.1">
    <property type="nucleotide sequence ID" value="XM_041302965.1"/>
</dbReference>
<dbReference type="EMBL" id="JABBWE010000028">
    <property type="protein sequence ID" value="KAG1793823.1"/>
    <property type="molecule type" value="Genomic_DNA"/>
</dbReference>
<dbReference type="PANTHER" id="PTHR12149:SF8">
    <property type="entry name" value="PROTEIN-RIBULOSAMINE 3-KINASE"/>
    <property type="match status" value="1"/>
</dbReference>
<reference evidence="4" key="1">
    <citation type="journal article" date="2020" name="New Phytol.">
        <title>Comparative genomics reveals dynamic genome evolution in host specialist ectomycorrhizal fungi.</title>
        <authorList>
            <person name="Lofgren L.A."/>
            <person name="Nguyen N.H."/>
            <person name="Vilgalys R."/>
            <person name="Ruytinx J."/>
            <person name="Liao H.L."/>
            <person name="Branco S."/>
            <person name="Kuo A."/>
            <person name="LaButti K."/>
            <person name="Lipzen A."/>
            <person name="Andreopoulos W."/>
            <person name="Pangilinan J."/>
            <person name="Riley R."/>
            <person name="Hundley H."/>
            <person name="Na H."/>
            <person name="Barry K."/>
            <person name="Grigoriev I.V."/>
            <person name="Stajich J.E."/>
            <person name="Kennedy P.G."/>
        </authorList>
    </citation>
    <scope>NUCLEOTIDE SEQUENCE</scope>
    <source>
        <strain evidence="4">S12</strain>
    </source>
</reference>
<dbReference type="GO" id="GO:0102193">
    <property type="term" value="F:protein-ribulosamine 3-kinase activity"/>
    <property type="evidence" value="ECO:0007669"/>
    <property type="project" value="UniProtKB-EC"/>
</dbReference>
<comment type="catalytic activity">
    <reaction evidence="2">
        <text>N(6)-D-ribulosyl-L-lysyl-[protein] + ATP = N(6)-(3-O-phospho-D-ribulosyl)-L-lysyl-[protein] + ADP + H(+)</text>
        <dbReference type="Rhea" id="RHEA:48432"/>
        <dbReference type="Rhea" id="RHEA-COMP:12103"/>
        <dbReference type="Rhea" id="RHEA-COMP:12104"/>
        <dbReference type="ChEBI" id="CHEBI:15378"/>
        <dbReference type="ChEBI" id="CHEBI:30616"/>
        <dbReference type="ChEBI" id="CHEBI:90418"/>
        <dbReference type="ChEBI" id="CHEBI:90420"/>
        <dbReference type="ChEBI" id="CHEBI:456216"/>
        <dbReference type="EC" id="2.7.1.172"/>
    </reaction>
    <physiologicalReaction direction="left-to-right" evidence="2">
        <dbReference type="Rhea" id="RHEA:48433"/>
    </physiologicalReaction>
</comment>
<dbReference type="PIRSF" id="PIRSF006221">
    <property type="entry name" value="Ketosamine-3-kinase"/>
    <property type="match status" value="1"/>
</dbReference>
<dbReference type="SUPFAM" id="SSF56112">
    <property type="entry name" value="Protein kinase-like (PK-like)"/>
    <property type="match status" value="1"/>
</dbReference>
<dbReference type="Pfam" id="PF03881">
    <property type="entry name" value="Fructosamin_kin"/>
    <property type="match status" value="1"/>
</dbReference>
<accession>A0A9P7AQ28</accession>
<proteinExistence type="inferred from homology"/>
<protein>
    <recommendedName>
        <fullName evidence="1">protein-ribulosamine 3-kinase</fullName>
        <ecNumber evidence="1">2.7.1.172</ecNumber>
    </recommendedName>
</protein>
<organism evidence="4 5">
    <name type="scientific">Suillus plorans</name>
    <dbReference type="NCBI Taxonomy" id="116603"/>
    <lineage>
        <taxon>Eukaryota</taxon>
        <taxon>Fungi</taxon>
        <taxon>Dikarya</taxon>
        <taxon>Basidiomycota</taxon>
        <taxon>Agaricomycotina</taxon>
        <taxon>Agaricomycetes</taxon>
        <taxon>Agaricomycetidae</taxon>
        <taxon>Boletales</taxon>
        <taxon>Suillineae</taxon>
        <taxon>Suillaceae</taxon>
        <taxon>Suillus</taxon>
    </lineage>
</organism>
<name>A0A9P7AQ28_9AGAM</name>